<evidence type="ECO:0000256" key="4">
    <source>
        <dbReference type="ARBA" id="ARBA00009320"/>
    </source>
</evidence>
<dbReference type="PANTHER" id="PTHR42743">
    <property type="entry name" value="AMINO-ACID AMINOTRANSFERASE"/>
    <property type="match status" value="1"/>
</dbReference>
<dbReference type="InterPro" id="IPR043132">
    <property type="entry name" value="BCAT-like_C"/>
</dbReference>
<name>A0A3E1YDE2_9BACT</name>
<reference evidence="9 10" key="1">
    <citation type="submission" date="2018-07" db="EMBL/GenBank/DDBJ databases">
        <title>Chitinophaga K2CV101002-2 sp. nov., isolated from a monsoon evergreen broad-leaved forest soil.</title>
        <authorList>
            <person name="Lv Y."/>
        </authorList>
    </citation>
    <scope>NUCLEOTIDE SEQUENCE [LARGE SCALE GENOMIC DNA]</scope>
    <source>
        <strain evidence="9 10">GDMCC 1.1288</strain>
    </source>
</reference>
<dbReference type="GO" id="GO:0016829">
    <property type="term" value="F:lyase activity"/>
    <property type="evidence" value="ECO:0007669"/>
    <property type="project" value="UniProtKB-KW"/>
</dbReference>
<comment type="pathway">
    <text evidence="2">Amino-acid biosynthesis; L-valine biosynthesis; L-valine from pyruvate: step 4/4.</text>
</comment>
<evidence type="ECO:0000256" key="5">
    <source>
        <dbReference type="ARBA" id="ARBA00013053"/>
    </source>
</evidence>
<dbReference type="Gene3D" id="3.30.470.10">
    <property type="match status" value="1"/>
</dbReference>
<sequence length="286" mass="32694">MIKLFEVQVGFLCYNGKYIPAADPIFTADNRSFRYGDGFFETLKVYQGQVLLADLHFERLLATMHLLHFDIPPSFTKEFFVRQIIELCNKNNFTDLARVRVAVFRSDGGLYDPVNNLPNYVIQCWELPKSVLELNSEGLIVDIFPDVQKSCDKLSTIKSNNCLPYVMAAMYAKENRLNEVILLNQYGRIADSTIANVFIIDNGNVYTPPSTEGGVCGVMRKYLLNADFPFPVSEKVLTIEDLEKADEMFLSNAIYGIRWVKQFRETIYGNAKATILHELLHENILF</sequence>
<evidence type="ECO:0000256" key="7">
    <source>
        <dbReference type="ARBA" id="ARBA00048798"/>
    </source>
</evidence>
<dbReference type="InterPro" id="IPR050571">
    <property type="entry name" value="Class-IV_PLP-Dep_Aminotrnsfr"/>
</dbReference>
<comment type="catalytic activity">
    <reaction evidence="7">
        <text>L-isoleucine + 2-oxoglutarate = (S)-3-methyl-2-oxopentanoate + L-glutamate</text>
        <dbReference type="Rhea" id="RHEA:24801"/>
        <dbReference type="ChEBI" id="CHEBI:16810"/>
        <dbReference type="ChEBI" id="CHEBI:29985"/>
        <dbReference type="ChEBI" id="CHEBI:35146"/>
        <dbReference type="ChEBI" id="CHEBI:58045"/>
        <dbReference type="EC" id="2.6.1.42"/>
    </reaction>
</comment>
<dbReference type="Pfam" id="PF01063">
    <property type="entry name" value="Aminotran_4"/>
    <property type="match status" value="1"/>
</dbReference>
<keyword evidence="10" id="KW-1185">Reference proteome</keyword>
<dbReference type="Gene3D" id="3.20.10.10">
    <property type="entry name" value="D-amino Acid Aminotransferase, subunit A, domain 2"/>
    <property type="match status" value="1"/>
</dbReference>
<comment type="pathway">
    <text evidence="1">Amino-acid biosynthesis; L-isoleucine biosynthesis; L-isoleucine from 2-oxobutanoate: step 4/4.</text>
</comment>
<dbReference type="AlphaFoldDB" id="A0A3E1YDE2"/>
<dbReference type="PANTHER" id="PTHR42743:SF11">
    <property type="entry name" value="AMINODEOXYCHORISMATE LYASE"/>
    <property type="match status" value="1"/>
</dbReference>
<dbReference type="EMBL" id="QPMM01000002">
    <property type="protein sequence ID" value="RFS24556.1"/>
    <property type="molecule type" value="Genomic_DNA"/>
</dbReference>
<evidence type="ECO:0000256" key="2">
    <source>
        <dbReference type="ARBA" id="ARBA00004931"/>
    </source>
</evidence>
<comment type="catalytic activity">
    <reaction evidence="6">
        <text>L-valine + 2-oxoglutarate = 3-methyl-2-oxobutanoate + L-glutamate</text>
        <dbReference type="Rhea" id="RHEA:24813"/>
        <dbReference type="ChEBI" id="CHEBI:11851"/>
        <dbReference type="ChEBI" id="CHEBI:16810"/>
        <dbReference type="ChEBI" id="CHEBI:29985"/>
        <dbReference type="ChEBI" id="CHEBI:57762"/>
        <dbReference type="EC" id="2.6.1.42"/>
    </reaction>
</comment>
<comment type="pathway">
    <text evidence="3">Amino-acid biosynthesis; L-leucine biosynthesis; L-leucine from 3-methyl-2-oxobutanoate: step 4/4.</text>
</comment>
<evidence type="ECO:0000256" key="8">
    <source>
        <dbReference type="ARBA" id="ARBA00049229"/>
    </source>
</evidence>
<dbReference type="InterPro" id="IPR043131">
    <property type="entry name" value="BCAT-like_N"/>
</dbReference>
<evidence type="ECO:0000313" key="9">
    <source>
        <dbReference type="EMBL" id="RFS24556.1"/>
    </source>
</evidence>
<dbReference type="InterPro" id="IPR036038">
    <property type="entry name" value="Aminotransferase-like"/>
</dbReference>
<accession>A0A3E1YDE2</accession>
<gene>
    <name evidence="9" type="ORF">DVR12_04955</name>
</gene>
<dbReference type="Proteomes" id="UP000260644">
    <property type="component" value="Unassembled WGS sequence"/>
</dbReference>
<dbReference type="EC" id="2.6.1.42" evidence="5"/>
<dbReference type="CDD" id="cd00449">
    <property type="entry name" value="PLPDE_IV"/>
    <property type="match status" value="1"/>
</dbReference>
<evidence type="ECO:0000256" key="1">
    <source>
        <dbReference type="ARBA" id="ARBA00004824"/>
    </source>
</evidence>
<dbReference type="InterPro" id="IPR001544">
    <property type="entry name" value="Aminotrans_IV"/>
</dbReference>
<dbReference type="GO" id="GO:0046394">
    <property type="term" value="P:carboxylic acid biosynthetic process"/>
    <property type="evidence" value="ECO:0007669"/>
    <property type="project" value="UniProtKB-ARBA"/>
</dbReference>
<evidence type="ECO:0000256" key="3">
    <source>
        <dbReference type="ARBA" id="ARBA00005072"/>
    </source>
</evidence>
<dbReference type="GO" id="GO:0004084">
    <property type="term" value="F:branched-chain-amino-acid transaminase activity"/>
    <property type="evidence" value="ECO:0007669"/>
    <property type="project" value="UniProtKB-EC"/>
</dbReference>
<evidence type="ECO:0000256" key="6">
    <source>
        <dbReference type="ARBA" id="ARBA00048212"/>
    </source>
</evidence>
<protein>
    <recommendedName>
        <fullName evidence="5">branched-chain-amino-acid transaminase</fullName>
        <ecNumber evidence="5">2.6.1.42</ecNumber>
    </recommendedName>
</protein>
<keyword evidence="9" id="KW-0456">Lyase</keyword>
<comment type="caution">
    <text evidence="9">The sequence shown here is derived from an EMBL/GenBank/DDBJ whole genome shotgun (WGS) entry which is preliminary data.</text>
</comment>
<organism evidence="9 10">
    <name type="scientific">Chitinophaga silvatica</name>
    <dbReference type="NCBI Taxonomy" id="2282649"/>
    <lineage>
        <taxon>Bacteria</taxon>
        <taxon>Pseudomonadati</taxon>
        <taxon>Bacteroidota</taxon>
        <taxon>Chitinophagia</taxon>
        <taxon>Chitinophagales</taxon>
        <taxon>Chitinophagaceae</taxon>
        <taxon>Chitinophaga</taxon>
    </lineage>
</organism>
<comment type="similarity">
    <text evidence="4">Belongs to the class-IV pyridoxal-phosphate-dependent aminotransferase family.</text>
</comment>
<proteinExistence type="inferred from homology"/>
<comment type="catalytic activity">
    <reaction evidence="8">
        <text>L-leucine + 2-oxoglutarate = 4-methyl-2-oxopentanoate + L-glutamate</text>
        <dbReference type="Rhea" id="RHEA:18321"/>
        <dbReference type="ChEBI" id="CHEBI:16810"/>
        <dbReference type="ChEBI" id="CHEBI:17865"/>
        <dbReference type="ChEBI" id="CHEBI:29985"/>
        <dbReference type="ChEBI" id="CHEBI:57427"/>
        <dbReference type="EC" id="2.6.1.42"/>
    </reaction>
</comment>
<evidence type="ECO:0000313" key="10">
    <source>
        <dbReference type="Proteomes" id="UP000260644"/>
    </source>
</evidence>
<dbReference type="SUPFAM" id="SSF56752">
    <property type="entry name" value="D-aminoacid aminotransferase-like PLP-dependent enzymes"/>
    <property type="match status" value="1"/>
</dbReference>